<accession>A0A1H4B993</accession>
<dbReference type="STRING" id="37625.SAMN05660420_02087"/>
<dbReference type="SUPFAM" id="SSF49899">
    <property type="entry name" value="Concanavalin A-like lectins/glucanases"/>
    <property type="match status" value="1"/>
</dbReference>
<dbReference type="InterPro" id="IPR013320">
    <property type="entry name" value="ConA-like_dom_sf"/>
</dbReference>
<dbReference type="Gene3D" id="2.60.120.200">
    <property type="match status" value="1"/>
</dbReference>
<feature type="domain" description="BIG2" evidence="1">
    <location>
        <begin position="166"/>
        <end position="243"/>
    </location>
</feature>
<dbReference type="AlphaFoldDB" id="A0A1H4B993"/>
<sequence>MIGKSLHVILYRLSLDAGFKGSGKVFVCLFLILLVWGCDRSALDQGPPVHEDDMAVDIWVCPEKAHLLVGQSLSFVATISDFAGNILSARTATPTLKVGSLKQVKATIGDSAGRTGKVLSWSSNRPSLVKVDEQGYVTALAAGNAMIIATFEGQSRAVEVTVSDLQTEELSVSPIEARLLVGESLIFSIVSKTTGDKVFTKEISWRVDPPSKASIDANGFLTATAPGDITIIAETTDEIATATLQVIPVTTIYGLDFPGSAKVRNTMRFEFDKPLPAFPATYIWHLYPRQQKSYYTAFFWGNNGAFFPSNTFYGFHPYPDWQSESQHFWEIAAPPGKDVTNDSNVIYDRWYTQVAICWISEASTIHEFYWDWPDMSKVIRYSVDISPDPPAPVLAVGDAPWNPGHEVWNGVLRGFQFYDKVLTLSEIEQEIKTPGSVQLPWYLNLNPTPENIVDQSGSGHHPMWVGPERPILWQGLITGGTAIQTAVSPR</sequence>
<dbReference type="InterPro" id="IPR003343">
    <property type="entry name" value="Big_2"/>
</dbReference>
<feature type="domain" description="BIG2" evidence="1">
    <location>
        <begin position="81"/>
        <end position="161"/>
    </location>
</feature>
<gene>
    <name evidence="2" type="ORF">SAMN05660420_02087</name>
</gene>
<dbReference type="EMBL" id="FNQN01000006">
    <property type="protein sequence ID" value="SEA44711.1"/>
    <property type="molecule type" value="Genomic_DNA"/>
</dbReference>
<dbReference type="InterPro" id="IPR008964">
    <property type="entry name" value="Invasin/intimin_cell_adhesion"/>
</dbReference>
<reference evidence="2 3" key="1">
    <citation type="submission" date="2016-10" db="EMBL/GenBank/DDBJ databases">
        <authorList>
            <person name="de Groot N.N."/>
        </authorList>
    </citation>
    <scope>NUCLEOTIDE SEQUENCE [LARGE SCALE GENOMIC DNA]</scope>
    <source>
        <strain evidence="2 3">DSM 7343</strain>
    </source>
</reference>
<proteinExistence type="predicted"/>
<dbReference type="SMART" id="SM00635">
    <property type="entry name" value="BID_2"/>
    <property type="match status" value="2"/>
</dbReference>
<keyword evidence="3" id="KW-1185">Reference proteome</keyword>
<dbReference type="SUPFAM" id="SSF49373">
    <property type="entry name" value="Invasin/intimin cell-adhesion fragments"/>
    <property type="match status" value="2"/>
</dbReference>
<name>A0A1H4B993_9BACT</name>
<evidence type="ECO:0000313" key="2">
    <source>
        <dbReference type="EMBL" id="SEA44711.1"/>
    </source>
</evidence>
<dbReference type="Proteomes" id="UP000199409">
    <property type="component" value="Unassembled WGS sequence"/>
</dbReference>
<evidence type="ECO:0000313" key="3">
    <source>
        <dbReference type="Proteomes" id="UP000199409"/>
    </source>
</evidence>
<dbReference type="Gene3D" id="2.60.40.1080">
    <property type="match status" value="2"/>
</dbReference>
<dbReference type="Pfam" id="PF02368">
    <property type="entry name" value="Big_2"/>
    <property type="match status" value="2"/>
</dbReference>
<protein>
    <submittedName>
        <fullName evidence="2">Ig-like domain (Group 2)</fullName>
    </submittedName>
</protein>
<organism evidence="2 3">
    <name type="scientific">Desulfuromusa kysingii</name>
    <dbReference type="NCBI Taxonomy" id="37625"/>
    <lineage>
        <taxon>Bacteria</taxon>
        <taxon>Pseudomonadati</taxon>
        <taxon>Thermodesulfobacteriota</taxon>
        <taxon>Desulfuromonadia</taxon>
        <taxon>Desulfuromonadales</taxon>
        <taxon>Geopsychrobacteraceae</taxon>
        <taxon>Desulfuromusa</taxon>
    </lineage>
</organism>
<evidence type="ECO:0000259" key="1">
    <source>
        <dbReference type="SMART" id="SM00635"/>
    </source>
</evidence>